<dbReference type="InterPro" id="IPR048627">
    <property type="entry name" value="Sec10_HB"/>
</dbReference>
<protein>
    <recommendedName>
        <fullName evidence="1">Exocyst complex component Sec10-like alpha-helical bundle domain-containing protein</fullName>
    </recommendedName>
</protein>
<name>A0A0L0F117_9EUKA</name>
<proteinExistence type="predicted"/>
<dbReference type="Pfam" id="PF07393">
    <property type="entry name" value="Sec10_HB"/>
    <property type="match status" value="1"/>
</dbReference>
<feature type="non-terminal residue" evidence="2">
    <location>
        <position position="76"/>
    </location>
</feature>
<dbReference type="GO" id="GO:0006893">
    <property type="term" value="P:Golgi to plasma membrane transport"/>
    <property type="evidence" value="ECO:0007669"/>
    <property type="project" value="TreeGrafter"/>
</dbReference>
<dbReference type="AlphaFoldDB" id="A0A0L0F117"/>
<dbReference type="EMBL" id="KQ251580">
    <property type="protein sequence ID" value="KNC70289.1"/>
    <property type="molecule type" value="Genomic_DNA"/>
</dbReference>
<evidence type="ECO:0000313" key="3">
    <source>
        <dbReference type="Proteomes" id="UP000054560"/>
    </source>
</evidence>
<gene>
    <name evidence="2" type="ORF">SARC_17186</name>
</gene>
<reference evidence="2 3" key="1">
    <citation type="submission" date="2011-02" db="EMBL/GenBank/DDBJ databases">
        <title>The Genome Sequence of Sphaeroforma arctica JP610.</title>
        <authorList>
            <consortium name="The Broad Institute Genome Sequencing Platform"/>
            <person name="Russ C."/>
            <person name="Cuomo C."/>
            <person name="Young S.K."/>
            <person name="Zeng Q."/>
            <person name="Gargeya S."/>
            <person name="Alvarado L."/>
            <person name="Berlin A."/>
            <person name="Chapman S.B."/>
            <person name="Chen Z."/>
            <person name="Freedman E."/>
            <person name="Gellesch M."/>
            <person name="Goldberg J."/>
            <person name="Griggs A."/>
            <person name="Gujja S."/>
            <person name="Heilman E."/>
            <person name="Heiman D."/>
            <person name="Howarth C."/>
            <person name="Mehta T."/>
            <person name="Neiman D."/>
            <person name="Pearson M."/>
            <person name="Roberts A."/>
            <person name="Saif S."/>
            <person name="Shea T."/>
            <person name="Shenoy N."/>
            <person name="Sisk P."/>
            <person name="Stolte C."/>
            <person name="Sykes S."/>
            <person name="White J."/>
            <person name="Yandava C."/>
            <person name="Burger G."/>
            <person name="Gray M.W."/>
            <person name="Holland P.W.H."/>
            <person name="King N."/>
            <person name="Lang F.B.F."/>
            <person name="Roger A.J."/>
            <person name="Ruiz-Trillo I."/>
            <person name="Haas B."/>
            <person name="Nusbaum C."/>
            <person name="Birren B."/>
        </authorList>
    </citation>
    <scope>NUCLEOTIDE SEQUENCE [LARGE SCALE GENOMIC DNA]</scope>
    <source>
        <strain evidence="2 3">JP610</strain>
    </source>
</reference>
<feature type="non-terminal residue" evidence="2">
    <location>
        <position position="1"/>
    </location>
</feature>
<accession>A0A0L0F117</accession>
<dbReference type="GO" id="GO:0000145">
    <property type="term" value="C:exocyst"/>
    <property type="evidence" value="ECO:0007669"/>
    <property type="project" value="TreeGrafter"/>
</dbReference>
<evidence type="ECO:0000259" key="1">
    <source>
        <dbReference type="Pfam" id="PF07393"/>
    </source>
</evidence>
<dbReference type="PANTHER" id="PTHR12100">
    <property type="entry name" value="SEC10"/>
    <property type="match status" value="1"/>
</dbReference>
<dbReference type="RefSeq" id="XP_014144191.1">
    <property type="nucleotide sequence ID" value="XM_014288716.1"/>
</dbReference>
<dbReference type="Proteomes" id="UP000054560">
    <property type="component" value="Unassembled WGS sequence"/>
</dbReference>
<sequence>YMTWVQTLWRAHQKSADFAPDEDDMTIFAAQRTMACNEVCKFIAHTQTQIKASLDGDNATQFITQLASKLQHMQQH</sequence>
<evidence type="ECO:0000313" key="2">
    <source>
        <dbReference type="EMBL" id="KNC70289.1"/>
    </source>
</evidence>
<dbReference type="InterPro" id="IPR009976">
    <property type="entry name" value="Sec10-like"/>
</dbReference>
<keyword evidence="3" id="KW-1185">Reference proteome</keyword>
<dbReference type="GO" id="GO:0006887">
    <property type="term" value="P:exocytosis"/>
    <property type="evidence" value="ECO:0007669"/>
    <property type="project" value="TreeGrafter"/>
</dbReference>
<dbReference type="GeneID" id="25917690"/>
<organism evidence="2 3">
    <name type="scientific">Sphaeroforma arctica JP610</name>
    <dbReference type="NCBI Taxonomy" id="667725"/>
    <lineage>
        <taxon>Eukaryota</taxon>
        <taxon>Ichthyosporea</taxon>
        <taxon>Ichthyophonida</taxon>
        <taxon>Sphaeroforma</taxon>
    </lineage>
</organism>
<dbReference type="PANTHER" id="PTHR12100:SF0">
    <property type="entry name" value="EXOCYST COMPLEX COMPONENT 5"/>
    <property type="match status" value="1"/>
</dbReference>
<feature type="domain" description="Exocyst complex component Sec10-like alpha-helical bundle" evidence="1">
    <location>
        <begin position="2"/>
        <end position="72"/>
    </location>
</feature>